<evidence type="ECO:0000313" key="1">
    <source>
        <dbReference type="EMBL" id="KDR22585.1"/>
    </source>
</evidence>
<dbReference type="Proteomes" id="UP000027135">
    <property type="component" value="Unassembled WGS sequence"/>
</dbReference>
<dbReference type="EMBL" id="KK852498">
    <property type="protein sequence ID" value="KDR22585.1"/>
    <property type="molecule type" value="Genomic_DNA"/>
</dbReference>
<dbReference type="Pfam" id="PF02958">
    <property type="entry name" value="EcKL"/>
    <property type="match status" value="1"/>
</dbReference>
<keyword evidence="2" id="KW-1185">Reference proteome</keyword>
<dbReference type="PANTHER" id="PTHR11012">
    <property type="entry name" value="PROTEIN KINASE-LIKE DOMAIN-CONTAINING"/>
    <property type="match status" value="1"/>
</dbReference>
<dbReference type="AlphaFoldDB" id="A0A067RPN3"/>
<dbReference type="InParanoid" id="A0A067RPN3"/>
<reference evidence="1 2" key="1">
    <citation type="journal article" date="2014" name="Nat. Commun.">
        <title>Molecular traces of alternative social organization in a termite genome.</title>
        <authorList>
            <person name="Terrapon N."/>
            <person name="Li C."/>
            <person name="Robertson H.M."/>
            <person name="Ji L."/>
            <person name="Meng X."/>
            <person name="Booth W."/>
            <person name="Chen Z."/>
            <person name="Childers C.P."/>
            <person name="Glastad K.M."/>
            <person name="Gokhale K."/>
            <person name="Gowin J."/>
            <person name="Gronenberg W."/>
            <person name="Hermansen R.A."/>
            <person name="Hu H."/>
            <person name="Hunt B.G."/>
            <person name="Huylmans A.K."/>
            <person name="Khalil S.M."/>
            <person name="Mitchell R.D."/>
            <person name="Munoz-Torres M.C."/>
            <person name="Mustard J.A."/>
            <person name="Pan H."/>
            <person name="Reese J.T."/>
            <person name="Scharf M.E."/>
            <person name="Sun F."/>
            <person name="Vogel H."/>
            <person name="Xiao J."/>
            <person name="Yang W."/>
            <person name="Yang Z."/>
            <person name="Yang Z."/>
            <person name="Zhou J."/>
            <person name="Zhu J."/>
            <person name="Brent C.S."/>
            <person name="Elsik C.G."/>
            <person name="Goodisman M.A."/>
            <person name="Liberles D.A."/>
            <person name="Roe R.M."/>
            <person name="Vargo E.L."/>
            <person name="Vilcinskas A."/>
            <person name="Wang J."/>
            <person name="Bornberg-Bauer E."/>
            <person name="Korb J."/>
            <person name="Zhang G."/>
            <person name="Liebig J."/>
        </authorList>
    </citation>
    <scope>NUCLEOTIDE SEQUENCE [LARGE SCALE GENOMIC DNA]</scope>
    <source>
        <tissue evidence="1">Whole organism</tissue>
    </source>
</reference>
<organism evidence="1 2">
    <name type="scientific">Zootermopsis nevadensis</name>
    <name type="common">Dampwood termite</name>
    <dbReference type="NCBI Taxonomy" id="136037"/>
    <lineage>
        <taxon>Eukaryota</taxon>
        <taxon>Metazoa</taxon>
        <taxon>Ecdysozoa</taxon>
        <taxon>Arthropoda</taxon>
        <taxon>Hexapoda</taxon>
        <taxon>Insecta</taxon>
        <taxon>Pterygota</taxon>
        <taxon>Neoptera</taxon>
        <taxon>Polyneoptera</taxon>
        <taxon>Dictyoptera</taxon>
        <taxon>Blattodea</taxon>
        <taxon>Blattoidea</taxon>
        <taxon>Termitoidae</taxon>
        <taxon>Termopsidae</taxon>
        <taxon>Zootermopsis</taxon>
    </lineage>
</organism>
<protein>
    <submittedName>
        <fullName evidence="1">Uncharacterized protein</fullName>
    </submittedName>
</protein>
<dbReference type="PANTHER" id="PTHR11012:SF56">
    <property type="entry name" value="CHK KINASE-LIKE DOMAIN-CONTAINING PROTEIN-RELATED"/>
    <property type="match status" value="1"/>
</dbReference>
<proteinExistence type="predicted"/>
<dbReference type="InterPro" id="IPR004119">
    <property type="entry name" value="EcKL"/>
</dbReference>
<sequence>MFRITVEVTKGGAIEVTSLVVKATKDTSFFNELVRGGLFDREIEVFTKILPSVHRLLNDASPGKYQPFAANFFYALSGLPSCLVMEDLKARGFEMAERTVGLDLNHCLLVMRQIG</sequence>
<accession>A0A067RPN3</accession>
<evidence type="ECO:0000313" key="2">
    <source>
        <dbReference type="Proteomes" id="UP000027135"/>
    </source>
</evidence>
<gene>
    <name evidence="1" type="ORF">L798_12714</name>
</gene>
<name>A0A067RPN3_ZOONE</name>